<reference evidence="3 4" key="1">
    <citation type="submission" date="2020-08" db="EMBL/GenBank/DDBJ databases">
        <title>Genomic Encyclopedia of Type Strains, Phase IV (KMG-IV): sequencing the most valuable type-strain genomes for metagenomic binning, comparative biology and taxonomic classification.</title>
        <authorList>
            <person name="Goeker M."/>
        </authorList>
    </citation>
    <scope>NUCLEOTIDE SEQUENCE [LARGE SCALE GENOMIC DNA]</scope>
    <source>
        <strain evidence="3 4">YIM 65646</strain>
    </source>
</reference>
<dbReference type="AlphaFoldDB" id="A0A841FQJ8"/>
<keyword evidence="4" id="KW-1185">Reference proteome</keyword>
<dbReference type="GO" id="GO:0003700">
    <property type="term" value="F:DNA-binding transcription factor activity"/>
    <property type="evidence" value="ECO:0007669"/>
    <property type="project" value="InterPro"/>
</dbReference>
<evidence type="ECO:0000313" key="4">
    <source>
        <dbReference type="Proteomes" id="UP000548476"/>
    </source>
</evidence>
<evidence type="ECO:0000259" key="2">
    <source>
        <dbReference type="PROSITE" id="PS50937"/>
    </source>
</evidence>
<dbReference type="SUPFAM" id="SSF46955">
    <property type="entry name" value="Putative DNA-binding domain"/>
    <property type="match status" value="1"/>
</dbReference>
<dbReference type="PROSITE" id="PS50937">
    <property type="entry name" value="HTH_MERR_2"/>
    <property type="match status" value="1"/>
</dbReference>
<dbReference type="CDD" id="cd00592">
    <property type="entry name" value="HTH_MerR-like"/>
    <property type="match status" value="1"/>
</dbReference>
<dbReference type="PANTHER" id="PTHR30204">
    <property type="entry name" value="REDOX-CYCLING DRUG-SENSING TRANSCRIPTIONAL ACTIVATOR SOXR"/>
    <property type="match status" value="1"/>
</dbReference>
<comment type="caution">
    <text evidence="3">The sequence shown here is derived from an EMBL/GenBank/DDBJ whole genome shotgun (WGS) entry which is preliminary data.</text>
</comment>
<sequence length="210" mass="22927">MSIGEVVAHLRVEFTGLSVSKVRFLEAEGLVCPSRRPSGYRRFSWGDVARLRAVLSLQRDEFLPLSVIRERLDGPVETVPDLPAVAEPPSARYSRGEVLARSGLDERWLEELRLLGLVGEGGREGEFDHHDLVVATVAAGLARFGIEPRHLRGHRQAADRDLALIGQITAPLRHRRDGEADVVAADLAALSASLHAALVAKGLSRDAARR</sequence>
<dbReference type="EMBL" id="JACHGT010000007">
    <property type="protein sequence ID" value="MBB6035832.1"/>
    <property type="molecule type" value="Genomic_DNA"/>
</dbReference>
<dbReference type="RefSeq" id="WP_184788666.1">
    <property type="nucleotide sequence ID" value="NZ_BONT01000113.1"/>
</dbReference>
<dbReference type="Proteomes" id="UP000548476">
    <property type="component" value="Unassembled WGS sequence"/>
</dbReference>
<dbReference type="PANTHER" id="PTHR30204:SF89">
    <property type="entry name" value="HTH MERR-TYPE DOMAIN-CONTAINING PROTEIN"/>
    <property type="match status" value="1"/>
</dbReference>
<dbReference type="InterPro" id="IPR009061">
    <property type="entry name" value="DNA-bd_dom_put_sf"/>
</dbReference>
<organism evidence="3 4">
    <name type="scientific">Phytomonospora endophytica</name>
    <dbReference type="NCBI Taxonomy" id="714109"/>
    <lineage>
        <taxon>Bacteria</taxon>
        <taxon>Bacillati</taxon>
        <taxon>Actinomycetota</taxon>
        <taxon>Actinomycetes</taxon>
        <taxon>Micromonosporales</taxon>
        <taxon>Micromonosporaceae</taxon>
        <taxon>Phytomonospora</taxon>
    </lineage>
</organism>
<evidence type="ECO:0000313" key="3">
    <source>
        <dbReference type="EMBL" id="MBB6035832.1"/>
    </source>
</evidence>
<protein>
    <submittedName>
        <fullName evidence="3">DNA-binding transcriptional MerR regulator</fullName>
    </submittedName>
</protein>
<dbReference type="GO" id="GO:0003677">
    <property type="term" value="F:DNA binding"/>
    <property type="evidence" value="ECO:0007669"/>
    <property type="project" value="UniProtKB-KW"/>
</dbReference>
<gene>
    <name evidence="3" type="ORF">HNR73_003696</name>
</gene>
<dbReference type="SMART" id="SM00422">
    <property type="entry name" value="HTH_MERR"/>
    <property type="match status" value="1"/>
</dbReference>
<dbReference type="Gene3D" id="1.10.1660.10">
    <property type="match status" value="1"/>
</dbReference>
<feature type="domain" description="HTH merR-type" evidence="2">
    <location>
        <begin position="1"/>
        <end position="74"/>
    </location>
</feature>
<dbReference type="InterPro" id="IPR000551">
    <property type="entry name" value="MerR-type_HTH_dom"/>
</dbReference>
<proteinExistence type="predicted"/>
<accession>A0A841FQJ8</accession>
<evidence type="ECO:0000256" key="1">
    <source>
        <dbReference type="ARBA" id="ARBA00023125"/>
    </source>
</evidence>
<name>A0A841FQJ8_9ACTN</name>
<keyword evidence="1 3" id="KW-0238">DNA-binding</keyword>
<dbReference type="Pfam" id="PF13411">
    <property type="entry name" value="MerR_1"/>
    <property type="match status" value="1"/>
</dbReference>
<dbReference type="InterPro" id="IPR047057">
    <property type="entry name" value="MerR_fam"/>
</dbReference>